<dbReference type="EnsemblPlants" id="PGSC0003DMT400031452">
    <property type="protein sequence ID" value="PGSC0003DMT400031452"/>
    <property type="gene ID" value="PGSC0003DMG400012061"/>
</dbReference>
<evidence type="ECO:0000313" key="2">
    <source>
        <dbReference type="Proteomes" id="UP000011115"/>
    </source>
</evidence>
<reference evidence="2" key="1">
    <citation type="journal article" date="2011" name="Nature">
        <title>Genome sequence and analysis of the tuber crop potato.</title>
        <authorList>
            <consortium name="The Potato Genome Sequencing Consortium"/>
        </authorList>
    </citation>
    <scope>NUCLEOTIDE SEQUENCE [LARGE SCALE GENOMIC DNA]</scope>
    <source>
        <strain evidence="2">cv. DM1-3 516 R44</strain>
    </source>
</reference>
<evidence type="ECO:0000313" key="1">
    <source>
        <dbReference type="EnsemblPlants" id="PGSC0003DMT400031452"/>
    </source>
</evidence>
<dbReference type="Proteomes" id="UP000011115">
    <property type="component" value="Unassembled WGS sequence"/>
</dbReference>
<protein>
    <submittedName>
        <fullName evidence="1">Pentatricopeptide repeat-containing protein</fullName>
    </submittedName>
</protein>
<proteinExistence type="predicted"/>
<organism evidence="1 2">
    <name type="scientific">Solanum tuberosum</name>
    <name type="common">Potato</name>
    <dbReference type="NCBI Taxonomy" id="4113"/>
    <lineage>
        <taxon>Eukaryota</taxon>
        <taxon>Viridiplantae</taxon>
        <taxon>Streptophyta</taxon>
        <taxon>Embryophyta</taxon>
        <taxon>Tracheophyta</taxon>
        <taxon>Spermatophyta</taxon>
        <taxon>Magnoliopsida</taxon>
        <taxon>eudicotyledons</taxon>
        <taxon>Gunneridae</taxon>
        <taxon>Pentapetalae</taxon>
        <taxon>asterids</taxon>
        <taxon>lamiids</taxon>
        <taxon>Solanales</taxon>
        <taxon>Solanaceae</taxon>
        <taxon>Solanoideae</taxon>
        <taxon>Solaneae</taxon>
        <taxon>Solanum</taxon>
    </lineage>
</organism>
<dbReference type="InParanoid" id="M1AVP2"/>
<accession>M1AVP2</accession>
<dbReference type="STRING" id="4113.M1AVP2"/>
<keyword evidence="2" id="KW-1185">Reference proteome</keyword>
<dbReference type="AlphaFoldDB" id="M1AVP2"/>
<dbReference type="Gramene" id="PGSC0003DMT400031452">
    <property type="protein sequence ID" value="PGSC0003DMT400031452"/>
    <property type="gene ID" value="PGSC0003DMG400012061"/>
</dbReference>
<dbReference type="HOGENOM" id="CLU_2890292_0_0_1"/>
<dbReference type="PaxDb" id="4113-PGSC0003DMT400031452"/>
<name>M1AVP2_SOLTU</name>
<reference evidence="1" key="2">
    <citation type="submission" date="2015-06" db="UniProtKB">
        <authorList>
            <consortium name="EnsemblPlants"/>
        </authorList>
    </citation>
    <scope>IDENTIFICATION</scope>
    <source>
        <strain evidence="1">DM1-3 516 R44</strain>
    </source>
</reference>
<sequence length="63" mass="6972">MPRSIGSTPNEDILVTLVRGLGRAGIIKVPELVSKFEKKPTLKLYNSILDVLVKDDIDIILIL</sequence>